<name>A0AAE1I4X5_9NEOP</name>
<organism evidence="1 2">
    <name type="scientific">Frankliniella fusca</name>
    <dbReference type="NCBI Taxonomy" id="407009"/>
    <lineage>
        <taxon>Eukaryota</taxon>
        <taxon>Metazoa</taxon>
        <taxon>Ecdysozoa</taxon>
        <taxon>Arthropoda</taxon>
        <taxon>Hexapoda</taxon>
        <taxon>Insecta</taxon>
        <taxon>Pterygota</taxon>
        <taxon>Neoptera</taxon>
        <taxon>Paraneoptera</taxon>
        <taxon>Thysanoptera</taxon>
        <taxon>Terebrantia</taxon>
        <taxon>Thripoidea</taxon>
        <taxon>Thripidae</taxon>
        <taxon>Frankliniella</taxon>
    </lineage>
</organism>
<comment type="caution">
    <text evidence="1">The sequence shown here is derived from an EMBL/GenBank/DDBJ whole genome shotgun (WGS) entry which is preliminary data.</text>
</comment>
<keyword evidence="1" id="KW-0808">Transferase</keyword>
<keyword evidence="2" id="KW-1185">Reference proteome</keyword>
<evidence type="ECO:0000313" key="2">
    <source>
        <dbReference type="Proteomes" id="UP001219518"/>
    </source>
</evidence>
<keyword evidence="1" id="KW-0418">Kinase</keyword>
<reference evidence="1" key="2">
    <citation type="journal article" date="2023" name="BMC Genomics">
        <title>Pest status, molecular evolution, and epigenetic factors derived from the genome assembly of Frankliniella fusca, a thysanopteran phytovirus vector.</title>
        <authorList>
            <person name="Catto M.A."/>
            <person name="Labadie P.E."/>
            <person name="Jacobson A.L."/>
            <person name="Kennedy G.G."/>
            <person name="Srinivasan R."/>
            <person name="Hunt B.G."/>
        </authorList>
    </citation>
    <scope>NUCLEOTIDE SEQUENCE</scope>
    <source>
        <strain evidence="1">PL_HMW_Pooled</strain>
    </source>
</reference>
<dbReference type="EMBL" id="JAHWGI010001442">
    <property type="protein sequence ID" value="KAK3932995.1"/>
    <property type="molecule type" value="Genomic_DNA"/>
</dbReference>
<proteinExistence type="predicted"/>
<evidence type="ECO:0000313" key="1">
    <source>
        <dbReference type="EMBL" id="KAK3932995.1"/>
    </source>
</evidence>
<dbReference type="Proteomes" id="UP001219518">
    <property type="component" value="Unassembled WGS sequence"/>
</dbReference>
<dbReference type="GO" id="GO:0016301">
    <property type="term" value="F:kinase activity"/>
    <property type="evidence" value="ECO:0007669"/>
    <property type="project" value="UniProtKB-KW"/>
</dbReference>
<sequence length="117" mass="13564">MKFCVEFIDECSGTNVRQAIEDKREASQEPVQPYLICLVPDASISKMFAVVDNKTVEINSSSFVKGLDILFKIYHVFNVNYPTGWSRFLSFLEWGFYKIDHRKLTNTMKDLITRIEG</sequence>
<protein>
    <submittedName>
        <fullName evidence="1">Phosphoglycerate kinase</fullName>
    </submittedName>
</protein>
<accession>A0AAE1I4X5</accession>
<reference evidence="1" key="1">
    <citation type="submission" date="2021-07" db="EMBL/GenBank/DDBJ databases">
        <authorList>
            <person name="Catto M.A."/>
            <person name="Jacobson A."/>
            <person name="Kennedy G."/>
            <person name="Labadie P."/>
            <person name="Hunt B.G."/>
            <person name="Srinivasan R."/>
        </authorList>
    </citation>
    <scope>NUCLEOTIDE SEQUENCE</scope>
    <source>
        <strain evidence="1">PL_HMW_Pooled</strain>
        <tissue evidence="1">Head</tissue>
    </source>
</reference>
<gene>
    <name evidence="1" type="ORF">KUF71_017183</name>
</gene>
<dbReference type="AlphaFoldDB" id="A0AAE1I4X5"/>